<dbReference type="SUPFAM" id="SSF56219">
    <property type="entry name" value="DNase I-like"/>
    <property type="match status" value="1"/>
</dbReference>
<gene>
    <name evidence="17" type="ORF">PPYR_06926</name>
</gene>
<accession>A0A1Y1K207</accession>
<keyword evidence="18" id="KW-1185">Reference proteome</keyword>
<proteinExistence type="inferred from homology"/>
<evidence type="ECO:0000256" key="3">
    <source>
        <dbReference type="ARBA" id="ARBA00004991"/>
    </source>
</evidence>
<evidence type="ECO:0000313" key="17">
    <source>
        <dbReference type="EMBL" id="KAB0799046.1"/>
    </source>
</evidence>
<keyword evidence="6 14" id="KW-0812">Transmembrane</keyword>
<protein>
    <recommendedName>
        <fullName evidence="5">sphingomyelin phosphodiesterase</fullName>
        <ecNumber evidence="5">3.1.4.12</ecNumber>
    </recommendedName>
</protein>
<dbReference type="GO" id="GO:0016020">
    <property type="term" value="C:membrane"/>
    <property type="evidence" value="ECO:0007669"/>
    <property type="project" value="UniProtKB-SubCell"/>
</dbReference>
<evidence type="ECO:0000259" key="15">
    <source>
        <dbReference type="Pfam" id="PF03372"/>
    </source>
</evidence>
<comment type="pathway">
    <text evidence="3">Sphingolipid metabolism.</text>
</comment>
<dbReference type="EMBL" id="GEZM01096908">
    <property type="protein sequence ID" value="JAV54488.1"/>
    <property type="molecule type" value="Transcribed_RNA"/>
</dbReference>
<dbReference type="GO" id="GO:0004767">
    <property type="term" value="F:sphingomyelin phosphodiesterase activity"/>
    <property type="evidence" value="ECO:0007669"/>
    <property type="project" value="UniProtKB-EC"/>
</dbReference>
<feature type="domain" description="Endonuclease/exonuclease/phosphatase" evidence="15">
    <location>
        <begin position="8"/>
        <end position="269"/>
    </location>
</feature>
<organism evidence="16">
    <name type="scientific">Photinus pyralis</name>
    <name type="common">Common eastern firefly</name>
    <name type="synonym">Lampyris pyralis</name>
    <dbReference type="NCBI Taxonomy" id="7054"/>
    <lineage>
        <taxon>Eukaryota</taxon>
        <taxon>Metazoa</taxon>
        <taxon>Ecdysozoa</taxon>
        <taxon>Arthropoda</taxon>
        <taxon>Hexapoda</taxon>
        <taxon>Insecta</taxon>
        <taxon>Pterygota</taxon>
        <taxon>Neoptera</taxon>
        <taxon>Endopterygota</taxon>
        <taxon>Coleoptera</taxon>
        <taxon>Polyphaga</taxon>
        <taxon>Elateriformia</taxon>
        <taxon>Elateroidea</taxon>
        <taxon>Lampyridae</taxon>
        <taxon>Lampyrinae</taxon>
        <taxon>Photinus</taxon>
    </lineage>
</organism>
<dbReference type="GO" id="GO:0006665">
    <property type="term" value="P:sphingolipid metabolic process"/>
    <property type="evidence" value="ECO:0007669"/>
    <property type="project" value="UniProtKB-KW"/>
</dbReference>
<dbReference type="Gene3D" id="3.60.10.10">
    <property type="entry name" value="Endonuclease/exonuclease/phosphatase"/>
    <property type="match status" value="1"/>
</dbReference>
<evidence type="ECO:0000256" key="8">
    <source>
        <dbReference type="ARBA" id="ARBA00022801"/>
    </source>
</evidence>
<evidence type="ECO:0000313" key="16">
    <source>
        <dbReference type="EMBL" id="JAV54488.1"/>
    </source>
</evidence>
<dbReference type="InterPro" id="IPR038772">
    <property type="entry name" value="Sph/SMPD2-like"/>
</dbReference>
<keyword evidence="8" id="KW-0378">Hydrolase</keyword>
<evidence type="ECO:0000256" key="14">
    <source>
        <dbReference type="SAM" id="Phobius"/>
    </source>
</evidence>
<keyword evidence="11 14" id="KW-1133">Transmembrane helix</keyword>
<feature type="transmembrane region" description="Helical" evidence="14">
    <location>
        <begin position="347"/>
        <end position="369"/>
    </location>
</feature>
<dbReference type="InterPro" id="IPR036691">
    <property type="entry name" value="Endo/exonu/phosph_ase_sf"/>
</dbReference>
<feature type="transmembrane region" description="Helical" evidence="14">
    <location>
        <begin position="317"/>
        <end position="335"/>
    </location>
</feature>
<dbReference type="Pfam" id="PF03372">
    <property type="entry name" value="Exo_endo_phos"/>
    <property type="match status" value="1"/>
</dbReference>
<evidence type="ECO:0000256" key="13">
    <source>
        <dbReference type="ARBA" id="ARBA00023136"/>
    </source>
</evidence>
<keyword evidence="13 14" id="KW-0472">Membrane</keyword>
<dbReference type="Proteomes" id="UP000327044">
    <property type="component" value="Unassembled WGS sequence"/>
</dbReference>
<evidence type="ECO:0000256" key="6">
    <source>
        <dbReference type="ARBA" id="ARBA00022692"/>
    </source>
</evidence>
<dbReference type="PANTHER" id="PTHR16320:SF24">
    <property type="entry name" value="PHOSPHODIESTERASE, PUTATIVE-RELATED"/>
    <property type="match status" value="1"/>
</dbReference>
<comment type="similarity">
    <text evidence="4">Belongs to the neutral sphingomyelinase family.</text>
</comment>
<evidence type="ECO:0000256" key="5">
    <source>
        <dbReference type="ARBA" id="ARBA00012369"/>
    </source>
</evidence>
<keyword evidence="12" id="KW-0443">Lipid metabolism</keyword>
<evidence type="ECO:0000256" key="12">
    <source>
        <dbReference type="ARBA" id="ARBA00023098"/>
    </source>
</evidence>
<keyword evidence="7" id="KW-0479">Metal-binding</keyword>
<evidence type="ECO:0000256" key="7">
    <source>
        <dbReference type="ARBA" id="ARBA00022723"/>
    </source>
</evidence>
<dbReference type="PANTHER" id="PTHR16320">
    <property type="entry name" value="SPHINGOMYELINASE FAMILY MEMBER"/>
    <property type="match status" value="1"/>
</dbReference>
<dbReference type="GO" id="GO:0046872">
    <property type="term" value="F:metal ion binding"/>
    <property type="evidence" value="ECO:0007669"/>
    <property type="project" value="UniProtKB-KW"/>
</dbReference>
<reference evidence="17 18" key="2">
    <citation type="journal article" date="2018" name="Elife">
        <title>Firefly genomes illuminate parallel origins of bioluminescence in beetles.</title>
        <authorList>
            <person name="Fallon T.R."/>
            <person name="Lower S.E."/>
            <person name="Chang C.H."/>
            <person name="Bessho-Uehara M."/>
            <person name="Martin G.J."/>
            <person name="Bewick A.J."/>
            <person name="Behringer M."/>
            <person name="Debat H.J."/>
            <person name="Wong I."/>
            <person name="Day J.C."/>
            <person name="Suvorov A."/>
            <person name="Silva C.J."/>
            <person name="Stanger-Hall K.F."/>
            <person name="Hall D.W."/>
            <person name="Schmitz R.J."/>
            <person name="Nelson D.R."/>
            <person name="Lewis S.M."/>
            <person name="Shigenobu S."/>
            <person name="Bybee S.M."/>
            <person name="Larracuente A.M."/>
            <person name="Oba Y."/>
            <person name="Weng J.K."/>
        </authorList>
    </citation>
    <scope>NUCLEOTIDE SEQUENCE [LARGE SCALE GENOMIC DNA]</scope>
    <source>
        <strain evidence="17">1611_PpyrPB1</strain>
        <tissue evidence="17">Whole body</tissue>
    </source>
</reference>
<reference evidence="16" key="1">
    <citation type="journal article" date="2016" name="Sci. Rep.">
        <title>Molecular characterization of firefly nuptial gifts: a multi-omics approach sheds light on postcopulatory sexual selection.</title>
        <authorList>
            <person name="Al-Wathiqui N."/>
            <person name="Fallon T.R."/>
            <person name="South A."/>
            <person name="Weng J.K."/>
            <person name="Lewis S.M."/>
        </authorList>
    </citation>
    <scope>NUCLEOTIDE SEQUENCE</scope>
</reference>
<sequence>MEIEFKVLTLNCWGIPFISKDVLPRMRSIAEYLGKSDYDVVCLQEVWAIADYNLIRDVVVSTYPFSHYFYSGVIGSGVCIFSKYLLQDVFFHQWPLNGYIHKIQHGDWFAGKGIAMCRVIVKGFSVNIYTSHLLAEYNRTCDEYETHRMLQVFDTAQFIQLTSGAADFIVLAGDLNTEPGDLPHRLLMSMTGFTDAFNEADKDAQQPSYTNEGPDNSYTNLTLIKQKYPGKRIDYILYNSGSNTSVVMKRYCRPLPNRVPGCTYSYSDHEALAATFQISKTEGTTKNHDLRTRAKVLTECIDNCNSALQILVNHKRVYWFLTAGLLLLFISTIAMDTPFNQPVLIHIVRVVITILLFFTFIMATAWNMMEKHALLAGKLAMEVCLKQSPEKDT</sequence>
<keyword evidence="9" id="KW-0460">Magnesium</keyword>
<evidence type="ECO:0000256" key="4">
    <source>
        <dbReference type="ARBA" id="ARBA00006335"/>
    </source>
</evidence>
<comment type="subcellular location">
    <subcellularLocation>
        <location evidence="1">Membrane</location>
        <topology evidence="1">Multi-pass membrane protein</topology>
    </subcellularLocation>
</comment>
<dbReference type="AlphaFoldDB" id="A0A1Y1K207"/>
<dbReference type="EMBL" id="VVIM01000005">
    <property type="protein sequence ID" value="KAB0799046.1"/>
    <property type="molecule type" value="Genomic_DNA"/>
</dbReference>
<dbReference type="InParanoid" id="A0A1Y1K207"/>
<evidence type="ECO:0000256" key="2">
    <source>
        <dbReference type="ARBA" id="ARBA00004760"/>
    </source>
</evidence>
<keyword evidence="10" id="KW-0746">Sphingolipid metabolism</keyword>
<comment type="pathway">
    <text evidence="2">Lipid metabolism; sphingolipid metabolism.</text>
</comment>
<evidence type="ECO:0000256" key="9">
    <source>
        <dbReference type="ARBA" id="ARBA00022842"/>
    </source>
</evidence>
<evidence type="ECO:0000313" key="18">
    <source>
        <dbReference type="Proteomes" id="UP000327044"/>
    </source>
</evidence>
<evidence type="ECO:0000256" key="11">
    <source>
        <dbReference type="ARBA" id="ARBA00022989"/>
    </source>
</evidence>
<dbReference type="InterPro" id="IPR005135">
    <property type="entry name" value="Endo/exonuclease/phosphatase"/>
</dbReference>
<reference evidence="17" key="3">
    <citation type="submission" date="2019-08" db="EMBL/GenBank/DDBJ databases">
        <authorList>
            <consortium name="Photinus pyralis genome working group"/>
            <person name="Fallon T.R."/>
            <person name="Sander Lower S.E."/>
            <person name="Weng J.-K."/>
        </authorList>
    </citation>
    <scope>NUCLEOTIDE SEQUENCE</scope>
    <source>
        <strain evidence="17">1611_PpyrPB1</strain>
        <tissue evidence="17">Whole body</tissue>
    </source>
</reference>
<dbReference type="OrthoDB" id="387657at2759"/>
<dbReference type="EC" id="3.1.4.12" evidence="5"/>
<evidence type="ECO:0000256" key="1">
    <source>
        <dbReference type="ARBA" id="ARBA00004141"/>
    </source>
</evidence>
<evidence type="ECO:0000256" key="10">
    <source>
        <dbReference type="ARBA" id="ARBA00022919"/>
    </source>
</evidence>
<dbReference type="EMBL" id="GEZM01096896">
    <property type="protein sequence ID" value="JAV54503.1"/>
    <property type="molecule type" value="Transcribed_RNA"/>
</dbReference>
<dbReference type="FunCoup" id="A0A1Y1K207">
    <property type="interactions" value="333"/>
</dbReference>
<dbReference type="EMBL" id="GEZM01096903">
    <property type="protein sequence ID" value="JAV54494.1"/>
    <property type="molecule type" value="Transcribed_RNA"/>
</dbReference>
<name>A0A1Y1K207_PHOPY</name>